<sequence length="142" mass="15924">MTNTPHRPIPRFALALAFLLVASLRLSADPILLNPENNTPVNEEYLRSILTGTERFWENGHEVLIAVLKNDPKAEQALNRFSGMTASKFKNHWQRIAFSGRGKMPKQFSDIEDLVEFVKRNPGAIAIVSDAKELRGVNVADL</sequence>
<reference evidence="1" key="1">
    <citation type="submission" date="2021-01" db="EMBL/GenBank/DDBJ databases">
        <title>Modified the classification status of verrucomicrobia.</title>
        <authorList>
            <person name="Feng X."/>
        </authorList>
    </citation>
    <scope>NUCLEOTIDE SEQUENCE</scope>
    <source>
        <strain evidence="1">KCTC 13126</strain>
    </source>
</reference>
<comment type="caution">
    <text evidence="1">The sequence shown here is derived from an EMBL/GenBank/DDBJ whole genome shotgun (WGS) entry which is preliminary data.</text>
</comment>
<proteinExistence type="predicted"/>
<evidence type="ECO:0000313" key="2">
    <source>
        <dbReference type="Proteomes" id="UP000617628"/>
    </source>
</evidence>
<dbReference type="AlphaFoldDB" id="A0A934RXC9"/>
<gene>
    <name evidence="1" type="ORF">JIN87_02005</name>
</gene>
<organism evidence="1 2">
    <name type="scientific">Pelagicoccus mobilis</name>
    <dbReference type="NCBI Taxonomy" id="415221"/>
    <lineage>
        <taxon>Bacteria</taxon>
        <taxon>Pseudomonadati</taxon>
        <taxon>Verrucomicrobiota</taxon>
        <taxon>Opitutia</taxon>
        <taxon>Puniceicoccales</taxon>
        <taxon>Pelagicoccaceae</taxon>
        <taxon>Pelagicoccus</taxon>
    </lineage>
</organism>
<dbReference type="RefSeq" id="WP_200353837.1">
    <property type="nucleotide sequence ID" value="NZ_JAENIL010000003.1"/>
</dbReference>
<protein>
    <recommendedName>
        <fullName evidence="3">PBP domain-containing protein</fullName>
    </recommendedName>
</protein>
<name>A0A934RXC9_9BACT</name>
<accession>A0A934RXC9</accession>
<dbReference type="EMBL" id="JAENIL010000003">
    <property type="protein sequence ID" value="MBK1875619.1"/>
    <property type="molecule type" value="Genomic_DNA"/>
</dbReference>
<dbReference type="Proteomes" id="UP000617628">
    <property type="component" value="Unassembled WGS sequence"/>
</dbReference>
<evidence type="ECO:0008006" key="3">
    <source>
        <dbReference type="Google" id="ProtNLM"/>
    </source>
</evidence>
<evidence type="ECO:0000313" key="1">
    <source>
        <dbReference type="EMBL" id="MBK1875619.1"/>
    </source>
</evidence>
<keyword evidence="2" id="KW-1185">Reference proteome</keyword>